<dbReference type="SFLD" id="SFLDS00005">
    <property type="entry name" value="Isoprenoid_Synthase_Type_I"/>
    <property type="match status" value="1"/>
</dbReference>
<evidence type="ECO:0000313" key="3">
    <source>
        <dbReference type="Proteomes" id="UP000553776"/>
    </source>
</evidence>
<organism evidence="2 3">
    <name type="scientific">Cohnella xylanilytica</name>
    <dbReference type="NCBI Taxonomy" id="557555"/>
    <lineage>
        <taxon>Bacteria</taxon>
        <taxon>Bacillati</taxon>
        <taxon>Bacillota</taxon>
        <taxon>Bacilli</taxon>
        <taxon>Bacillales</taxon>
        <taxon>Paenibacillaceae</taxon>
        <taxon>Cohnella</taxon>
    </lineage>
</organism>
<dbReference type="Proteomes" id="UP000553776">
    <property type="component" value="Unassembled WGS sequence"/>
</dbReference>
<dbReference type="InterPro" id="IPR000092">
    <property type="entry name" value="Polyprenyl_synt"/>
</dbReference>
<dbReference type="GO" id="GO:0004659">
    <property type="term" value="F:prenyltransferase activity"/>
    <property type="evidence" value="ECO:0007669"/>
    <property type="project" value="InterPro"/>
</dbReference>
<comment type="caution">
    <text evidence="2">The sequence shown here is derived from an EMBL/GenBank/DDBJ whole genome shotgun (WGS) entry which is preliminary data.</text>
</comment>
<dbReference type="AlphaFoldDB" id="A0A841TYG6"/>
<dbReference type="EMBL" id="JACJVR010000019">
    <property type="protein sequence ID" value="MBB6690961.1"/>
    <property type="molecule type" value="Genomic_DNA"/>
</dbReference>
<dbReference type="Pfam" id="PF00348">
    <property type="entry name" value="polyprenyl_synt"/>
    <property type="match status" value="1"/>
</dbReference>
<dbReference type="InterPro" id="IPR033965">
    <property type="entry name" value="ComQ"/>
</dbReference>
<dbReference type="SUPFAM" id="SSF48576">
    <property type="entry name" value="Terpenoid synthases"/>
    <property type="match status" value="1"/>
</dbReference>
<dbReference type="CDD" id="cd00867">
    <property type="entry name" value="Trans_IPPS"/>
    <property type="match status" value="1"/>
</dbReference>
<sequence>METGVRLELHRMLDRYALDEGLNRLLKEFVREKENENLVWSDLTRYVHFMLGGNSPLIDRAAAVTELVILLLDIVDDLQDQDNKEKPWMTGDPAVTLNALLALFAAAIGELGGGDPSASSRIGELLANSIHGQQADITRAVRTEEDYFAMVERKSGSLLQFACFMGYSLVPLTDAGVRAAIDELAACVGIVAQIDNDVRDVQRYDRKNDLLQKKRTLPILFLLEDSREECPELDLFYEGAISEEEFLRSKVEVLEYVRDSGCIEYCQVIQSLYIDRAEELYRSIPAVSPWAERFMELIHPHSMTSPIV</sequence>
<reference evidence="2 3" key="1">
    <citation type="submission" date="2020-08" db="EMBL/GenBank/DDBJ databases">
        <title>Cohnella phylogeny.</title>
        <authorList>
            <person name="Dunlap C."/>
        </authorList>
    </citation>
    <scope>NUCLEOTIDE SEQUENCE [LARGE SCALE GENOMIC DNA]</scope>
    <source>
        <strain evidence="2 3">DSM 25239</strain>
    </source>
</reference>
<keyword evidence="1" id="KW-0808">Transferase</keyword>
<dbReference type="InterPro" id="IPR008949">
    <property type="entry name" value="Isoprenoid_synthase_dom_sf"/>
</dbReference>
<gene>
    <name evidence="2" type="ORF">H7B90_06035</name>
</gene>
<comment type="similarity">
    <text evidence="1">Belongs to the FPP/GGPP synthase family.</text>
</comment>
<evidence type="ECO:0000256" key="1">
    <source>
        <dbReference type="RuleBase" id="RU004466"/>
    </source>
</evidence>
<keyword evidence="3" id="KW-1185">Reference proteome</keyword>
<proteinExistence type="inferred from homology"/>
<evidence type="ECO:0000313" key="2">
    <source>
        <dbReference type="EMBL" id="MBB6690961.1"/>
    </source>
</evidence>
<dbReference type="RefSeq" id="WP_185134950.1">
    <property type="nucleotide sequence ID" value="NZ_JACJVR010000019.1"/>
</dbReference>
<name>A0A841TYG6_9BACL</name>
<accession>A0A841TYG6</accession>
<dbReference type="Gene3D" id="1.10.600.10">
    <property type="entry name" value="Farnesyl Diphosphate Synthase"/>
    <property type="match status" value="1"/>
</dbReference>
<protein>
    <submittedName>
        <fullName evidence="2">Polyprenyl synthetase family protein</fullName>
    </submittedName>
</protein>
<dbReference type="SFLD" id="SFLDG01211">
    <property type="entry name" value="Competence_Regulatory_Protein"/>
    <property type="match status" value="1"/>
</dbReference>
<dbReference type="GO" id="GO:0008299">
    <property type="term" value="P:isoprenoid biosynthetic process"/>
    <property type="evidence" value="ECO:0007669"/>
    <property type="project" value="InterPro"/>
</dbReference>